<dbReference type="AlphaFoldDB" id="A0A6S7HSF2"/>
<comment type="caution">
    <text evidence="11">The sequence shown here is derived from an EMBL/GenBank/DDBJ whole genome shotgun (WGS) entry which is preliminary data.</text>
</comment>
<dbReference type="OrthoDB" id="4983at2759"/>
<evidence type="ECO:0000256" key="10">
    <source>
        <dbReference type="RuleBase" id="RU363110"/>
    </source>
</evidence>
<comment type="subcellular location">
    <subcellularLocation>
        <location evidence="1 10">Endoplasmic reticulum membrane</location>
        <topology evidence="1 10">Multi-pass membrane protein</topology>
    </subcellularLocation>
</comment>
<gene>
    <name evidence="11" type="ORF">PACLA_8A086628</name>
</gene>
<keyword evidence="12" id="KW-1185">Reference proteome</keyword>
<evidence type="ECO:0000256" key="8">
    <source>
        <dbReference type="ARBA" id="ARBA00022989"/>
    </source>
</evidence>
<evidence type="ECO:0000256" key="2">
    <source>
        <dbReference type="ARBA" id="ARBA00004922"/>
    </source>
</evidence>
<keyword evidence="8 10" id="KW-1133">Transmembrane helix</keyword>
<evidence type="ECO:0000256" key="3">
    <source>
        <dbReference type="ARBA" id="ARBA00008715"/>
    </source>
</evidence>
<evidence type="ECO:0000256" key="1">
    <source>
        <dbReference type="ARBA" id="ARBA00004477"/>
    </source>
</evidence>
<organism evidence="11 12">
    <name type="scientific">Paramuricea clavata</name>
    <name type="common">Red gorgonian</name>
    <name type="synonym">Violescent sea-whip</name>
    <dbReference type="NCBI Taxonomy" id="317549"/>
    <lineage>
        <taxon>Eukaryota</taxon>
        <taxon>Metazoa</taxon>
        <taxon>Cnidaria</taxon>
        <taxon>Anthozoa</taxon>
        <taxon>Octocorallia</taxon>
        <taxon>Malacalcyonacea</taxon>
        <taxon>Plexauridae</taxon>
        <taxon>Paramuricea</taxon>
    </lineage>
</organism>
<comment type="similarity">
    <text evidence="3 10">Belongs to the ALG6/ALG8 glucosyltransferase family.</text>
</comment>
<evidence type="ECO:0000256" key="6">
    <source>
        <dbReference type="ARBA" id="ARBA00022692"/>
    </source>
</evidence>
<dbReference type="EC" id="2.4.1.-" evidence="10"/>
<dbReference type="InterPro" id="IPR004856">
    <property type="entry name" value="Glyco_trans_ALG6/ALG8"/>
</dbReference>
<keyword evidence="6 10" id="KW-0812">Transmembrane</keyword>
<name>A0A6S7HSF2_PARCT</name>
<comment type="pathway">
    <text evidence="2 10">Protein modification; protein glycosylation.</text>
</comment>
<dbReference type="PANTHER" id="PTHR12413:SF1">
    <property type="entry name" value="DOLICHYL PYROPHOSPHATE MAN9GLCNAC2 ALPHA-1,3-GLUCOSYLTRANSFERASE"/>
    <property type="match status" value="1"/>
</dbReference>
<dbReference type="EMBL" id="CACRXK020005441">
    <property type="protein sequence ID" value="CAB4006200.1"/>
    <property type="molecule type" value="Genomic_DNA"/>
</dbReference>
<feature type="transmembrane region" description="Helical" evidence="10">
    <location>
        <begin position="193"/>
        <end position="214"/>
    </location>
</feature>
<proteinExistence type="inferred from homology"/>
<dbReference type="GO" id="GO:0042281">
    <property type="term" value="F:dolichyl pyrophosphate Man9GlcNAc2 alpha-1,3-glucosyltransferase activity"/>
    <property type="evidence" value="ECO:0007669"/>
    <property type="project" value="TreeGrafter"/>
</dbReference>
<dbReference type="Pfam" id="PF03155">
    <property type="entry name" value="Alg6_Alg8"/>
    <property type="match status" value="1"/>
</dbReference>
<sequence length="259" mass="29844">MLLICVLDPLLPWPLARMNGQLYPMTSNKSFTNHYNYKYLIYYFCVQDKVANVWCSLSILIKFKDIFSTTTLVKICGCSTVAFVLPSNLMLALRPSPKSFLLALVNSSLAFFLFSYHVHEKSILLVTLPASLLLPLQPLETIWFLFITLFSMIPLLEKDGLLLAYIPCMLLFLLLAFSFHLDLKRTPTTIKFLFFSSIACCILLHVVSHLIVPPRKYPDIFPLLISMYSCGHFLLFFIYSNFRQYKEYCAVADKIKKKS</sequence>
<keyword evidence="7 10" id="KW-0256">Endoplasmic reticulum</keyword>
<dbReference type="PANTHER" id="PTHR12413">
    <property type="entry name" value="DOLICHYL GLYCOSYLTRANSFERASE"/>
    <property type="match status" value="1"/>
</dbReference>
<dbReference type="UniPathway" id="UPA00378"/>
<keyword evidence="4 10" id="KW-0328">Glycosyltransferase</keyword>
<evidence type="ECO:0000313" key="11">
    <source>
        <dbReference type="EMBL" id="CAB4006200.1"/>
    </source>
</evidence>
<keyword evidence="5 10" id="KW-0808">Transferase</keyword>
<evidence type="ECO:0000313" key="12">
    <source>
        <dbReference type="Proteomes" id="UP001152795"/>
    </source>
</evidence>
<dbReference type="Proteomes" id="UP001152795">
    <property type="component" value="Unassembled WGS sequence"/>
</dbReference>
<evidence type="ECO:0000256" key="4">
    <source>
        <dbReference type="ARBA" id="ARBA00022676"/>
    </source>
</evidence>
<evidence type="ECO:0000256" key="9">
    <source>
        <dbReference type="ARBA" id="ARBA00023136"/>
    </source>
</evidence>
<protein>
    <recommendedName>
        <fullName evidence="10">Alpha-1,3-glucosyltransferase</fullName>
        <ecNumber evidence="10">2.4.1.-</ecNumber>
    </recommendedName>
</protein>
<reference evidence="11" key="1">
    <citation type="submission" date="2020-04" db="EMBL/GenBank/DDBJ databases">
        <authorList>
            <person name="Alioto T."/>
            <person name="Alioto T."/>
            <person name="Gomez Garrido J."/>
        </authorList>
    </citation>
    <scope>NUCLEOTIDE SEQUENCE</scope>
    <source>
        <strain evidence="11">A484AB</strain>
    </source>
</reference>
<feature type="transmembrane region" description="Helical" evidence="10">
    <location>
        <begin position="162"/>
        <end position="181"/>
    </location>
</feature>
<feature type="transmembrane region" description="Helical" evidence="10">
    <location>
        <begin position="220"/>
        <end position="239"/>
    </location>
</feature>
<evidence type="ECO:0000256" key="5">
    <source>
        <dbReference type="ARBA" id="ARBA00022679"/>
    </source>
</evidence>
<dbReference type="GO" id="GO:0005789">
    <property type="term" value="C:endoplasmic reticulum membrane"/>
    <property type="evidence" value="ECO:0007669"/>
    <property type="project" value="UniProtKB-SubCell"/>
</dbReference>
<accession>A0A6S7HSF2</accession>
<keyword evidence="9 10" id="KW-0472">Membrane</keyword>
<feature type="transmembrane region" description="Helical" evidence="10">
    <location>
        <begin position="99"/>
        <end position="118"/>
    </location>
</feature>
<comment type="caution">
    <text evidence="10">Lacks conserved residue(s) required for the propagation of feature annotation.</text>
</comment>
<evidence type="ECO:0000256" key="7">
    <source>
        <dbReference type="ARBA" id="ARBA00022824"/>
    </source>
</evidence>